<comment type="caution">
    <text evidence="2">The sequence shown here is derived from an EMBL/GenBank/DDBJ whole genome shotgun (WGS) entry which is preliminary data.</text>
</comment>
<dbReference type="EMBL" id="CAJVPY010001586">
    <property type="protein sequence ID" value="CAG8528136.1"/>
    <property type="molecule type" value="Genomic_DNA"/>
</dbReference>
<dbReference type="Gene3D" id="1.10.30.10">
    <property type="entry name" value="High mobility group box domain"/>
    <property type="match status" value="1"/>
</dbReference>
<keyword evidence="3" id="KW-1185">Reference proteome</keyword>
<dbReference type="Proteomes" id="UP000789405">
    <property type="component" value="Unassembled WGS sequence"/>
</dbReference>
<dbReference type="SUPFAM" id="SSF47095">
    <property type="entry name" value="HMG-box"/>
    <property type="match status" value="1"/>
</dbReference>
<protein>
    <submittedName>
        <fullName evidence="2">6607_t:CDS:1</fullName>
    </submittedName>
</protein>
<dbReference type="AlphaFoldDB" id="A0A9N9ACM8"/>
<name>A0A9N9ACM8_9GLOM</name>
<proteinExistence type="predicted"/>
<organism evidence="2 3">
    <name type="scientific">Dentiscutata erythropus</name>
    <dbReference type="NCBI Taxonomy" id="1348616"/>
    <lineage>
        <taxon>Eukaryota</taxon>
        <taxon>Fungi</taxon>
        <taxon>Fungi incertae sedis</taxon>
        <taxon>Mucoromycota</taxon>
        <taxon>Glomeromycotina</taxon>
        <taxon>Glomeromycetes</taxon>
        <taxon>Diversisporales</taxon>
        <taxon>Gigasporaceae</taxon>
        <taxon>Dentiscutata</taxon>
    </lineage>
</organism>
<feature type="compositionally biased region" description="Basic residues" evidence="1">
    <location>
        <begin position="39"/>
        <end position="50"/>
    </location>
</feature>
<dbReference type="InterPro" id="IPR036910">
    <property type="entry name" value="HMG_box_dom_sf"/>
</dbReference>
<sequence length="98" mass="11949">MWHKEPLEVKLKFQLLADIAKLKHIQKYPEYKYQPHRPYEKRKKTKKKIPPQHGKINLDYNEFFNQNVNKYDFQLISNNLNLSNEILKNSQEITSMFN</sequence>
<gene>
    <name evidence="2" type="ORF">DERYTH_LOCUS4209</name>
</gene>
<feature type="region of interest" description="Disordered" evidence="1">
    <location>
        <begin position="33"/>
        <end position="54"/>
    </location>
</feature>
<dbReference type="OrthoDB" id="2438262at2759"/>
<evidence type="ECO:0000256" key="1">
    <source>
        <dbReference type="SAM" id="MobiDB-lite"/>
    </source>
</evidence>
<accession>A0A9N9ACM8</accession>
<evidence type="ECO:0000313" key="2">
    <source>
        <dbReference type="EMBL" id="CAG8528136.1"/>
    </source>
</evidence>
<reference evidence="2" key="1">
    <citation type="submission" date="2021-06" db="EMBL/GenBank/DDBJ databases">
        <authorList>
            <person name="Kallberg Y."/>
            <person name="Tangrot J."/>
            <person name="Rosling A."/>
        </authorList>
    </citation>
    <scope>NUCLEOTIDE SEQUENCE</scope>
    <source>
        <strain evidence="2">MA453B</strain>
    </source>
</reference>
<evidence type="ECO:0000313" key="3">
    <source>
        <dbReference type="Proteomes" id="UP000789405"/>
    </source>
</evidence>